<dbReference type="SUPFAM" id="SSF53067">
    <property type="entry name" value="Actin-like ATPase domain"/>
    <property type="match status" value="2"/>
</dbReference>
<dbReference type="GO" id="GO:0005975">
    <property type="term" value="P:carbohydrate metabolic process"/>
    <property type="evidence" value="ECO:0007669"/>
    <property type="project" value="InterPro"/>
</dbReference>
<dbReference type="AlphaFoldDB" id="A0A382URU6"/>
<sequence length="291" mass="31140">LVERKWIDDALFNKMGLQGVQTLLPKLFDGGAKIGELQKKAATDLGIPAGLPVFLGPGDAGSATIGAGCGVPGKAYAYIGTSGWVAFAEKQPADPTTGVITLSHPKCDHFIQVAPLLTAGGNLEWAKSLSNFESYDSLINDAISSPLSNLIFLPYLKGERSPFIDPKARGAFIGLQSTTGQSAMNRAVLEGICFAFRHALTALTDTPVNELILTGGGTRSKAFCQMFADVLNVEILILEQDGTVNMRGALKSAQGNLEEIELFHSAIRFTSKGNLREHYDRLYSGFVEAYP</sequence>
<gene>
    <name evidence="4" type="ORF">METZ01_LOCUS389818</name>
</gene>
<dbReference type="Pfam" id="PF02782">
    <property type="entry name" value="FGGY_C"/>
    <property type="match status" value="1"/>
</dbReference>
<accession>A0A382URU6</accession>
<dbReference type="GO" id="GO:0016301">
    <property type="term" value="F:kinase activity"/>
    <property type="evidence" value="ECO:0007669"/>
    <property type="project" value="UniProtKB-KW"/>
</dbReference>
<evidence type="ECO:0000313" key="4">
    <source>
        <dbReference type="EMBL" id="SVD36964.1"/>
    </source>
</evidence>
<feature type="non-terminal residue" evidence="4">
    <location>
        <position position="1"/>
    </location>
</feature>
<dbReference type="Gene3D" id="3.30.420.40">
    <property type="match status" value="2"/>
</dbReference>
<protein>
    <recommendedName>
        <fullName evidence="3">Carbohydrate kinase FGGY C-terminal domain-containing protein</fullName>
    </recommendedName>
</protein>
<keyword evidence="1" id="KW-0808">Transferase</keyword>
<feature type="non-terminal residue" evidence="4">
    <location>
        <position position="291"/>
    </location>
</feature>
<evidence type="ECO:0000259" key="3">
    <source>
        <dbReference type="Pfam" id="PF02782"/>
    </source>
</evidence>
<name>A0A382URU6_9ZZZZ</name>
<dbReference type="InterPro" id="IPR043129">
    <property type="entry name" value="ATPase_NBD"/>
</dbReference>
<evidence type="ECO:0000256" key="2">
    <source>
        <dbReference type="ARBA" id="ARBA00022777"/>
    </source>
</evidence>
<organism evidence="4">
    <name type="scientific">marine metagenome</name>
    <dbReference type="NCBI Taxonomy" id="408172"/>
    <lineage>
        <taxon>unclassified sequences</taxon>
        <taxon>metagenomes</taxon>
        <taxon>ecological metagenomes</taxon>
    </lineage>
</organism>
<dbReference type="PANTHER" id="PTHR43095">
    <property type="entry name" value="SUGAR KINASE"/>
    <property type="match status" value="1"/>
</dbReference>
<feature type="domain" description="Carbohydrate kinase FGGY C-terminal" evidence="3">
    <location>
        <begin position="76"/>
        <end position="242"/>
    </location>
</feature>
<proteinExistence type="predicted"/>
<keyword evidence="2" id="KW-0418">Kinase</keyword>
<evidence type="ECO:0000256" key="1">
    <source>
        <dbReference type="ARBA" id="ARBA00022679"/>
    </source>
</evidence>
<dbReference type="InterPro" id="IPR018485">
    <property type="entry name" value="FGGY_C"/>
</dbReference>
<dbReference type="PANTHER" id="PTHR43095:SF5">
    <property type="entry name" value="XYLULOSE KINASE"/>
    <property type="match status" value="1"/>
</dbReference>
<dbReference type="EMBL" id="UINC01146309">
    <property type="protein sequence ID" value="SVD36964.1"/>
    <property type="molecule type" value="Genomic_DNA"/>
</dbReference>
<dbReference type="InterPro" id="IPR050406">
    <property type="entry name" value="FGGY_Carb_Kinase"/>
</dbReference>
<reference evidence="4" key="1">
    <citation type="submission" date="2018-05" db="EMBL/GenBank/DDBJ databases">
        <authorList>
            <person name="Lanie J.A."/>
            <person name="Ng W.-L."/>
            <person name="Kazmierczak K.M."/>
            <person name="Andrzejewski T.M."/>
            <person name="Davidsen T.M."/>
            <person name="Wayne K.J."/>
            <person name="Tettelin H."/>
            <person name="Glass J.I."/>
            <person name="Rusch D."/>
            <person name="Podicherti R."/>
            <person name="Tsui H.-C.T."/>
            <person name="Winkler M.E."/>
        </authorList>
    </citation>
    <scope>NUCLEOTIDE SEQUENCE</scope>
</reference>